<dbReference type="GO" id="GO:1900029">
    <property type="term" value="P:positive regulation of ruffle assembly"/>
    <property type="evidence" value="ECO:0007669"/>
    <property type="project" value="TreeGrafter"/>
</dbReference>
<dbReference type="Pfam" id="PF18016">
    <property type="entry name" value="SAM_3"/>
    <property type="match status" value="1"/>
</dbReference>
<feature type="compositionally biased region" description="Basic residues" evidence="4">
    <location>
        <begin position="735"/>
        <end position="751"/>
    </location>
</feature>
<dbReference type="EMBL" id="OV696703">
    <property type="protein sequence ID" value="CAH1250699.1"/>
    <property type="molecule type" value="Genomic_DNA"/>
</dbReference>
<dbReference type="SUPFAM" id="SSF50729">
    <property type="entry name" value="PH domain-like"/>
    <property type="match status" value="1"/>
</dbReference>
<dbReference type="Pfam" id="PF08416">
    <property type="entry name" value="PTB"/>
    <property type="match status" value="1"/>
</dbReference>
<keyword evidence="2 3" id="KW-0728">SH3 domain</keyword>
<dbReference type="InterPro" id="IPR041418">
    <property type="entry name" value="SAM_3"/>
</dbReference>
<evidence type="ECO:0000256" key="3">
    <source>
        <dbReference type="PROSITE-ProRule" id="PRU00192"/>
    </source>
</evidence>
<dbReference type="InterPro" id="IPR039801">
    <property type="entry name" value="EPS8-like"/>
</dbReference>
<dbReference type="SMART" id="SM00326">
    <property type="entry name" value="SH3"/>
    <property type="match status" value="1"/>
</dbReference>
<dbReference type="Pfam" id="PF00018">
    <property type="entry name" value="SH3_1"/>
    <property type="match status" value="1"/>
</dbReference>
<dbReference type="InterPro" id="IPR033928">
    <property type="entry name" value="EPS8_PTB"/>
</dbReference>
<evidence type="ECO:0000313" key="6">
    <source>
        <dbReference type="EMBL" id="CAH1250699.1"/>
    </source>
</evidence>
<dbReference type="AlphaFoldDB" id="A0A8J9ZAE2"/>
<dbReference type="SUPFAM" id="SSF50044">
    <property type="entry name" value="SH3-domain"/>
    <property type="match status" value="1"/>
</dbReference>
<evidence type="ECO:0000313" key="7">
    <source>
        <dbReference type="Proteomes" id="UP000838412"/>
    </source>
</evidence>
<organism evidence="6 7">
    <name type="scientific">Branchiostoma lanceolatum</name>
    <name type="common">Common lancelet</name>
    <name type="synonym">Amphioxus lanceolatum</name>
    <dbReference type="NCBI Taxonomy" id="7740"/>
    <lineage>
        <taxon>Eukaryota</taxon>
        <taxon>Metazoa</taxon>
        <taxon>Chordata</taxon>
        <taxon>Cephalochordata</taxon>
        <taxon>Leptocardii</taxon>
        <taxon>Amphioxiformes</taxon>
        <taxon>Branchiostomatidae</taxon>
        <taxon>Branchiostoma</taxon>
    </lineage>
</organism>
<dbReference type="Pfam" id="PF22975">
    <property type="entry name" value="EPS8_2nd"/>
    <property type="match status" value="1"/>
</dbReference>
<dbReference type="InterPro" id="IPR001452">
    <property type="entry name" value="SH3_domain"/>
</dbReference>
<feature type="compositionally biased region" description="Basic residues" evidence="4">
    <location>
        <begin position="353"/>
        <end position="362"/>
    </location>
</feature>
<dbReference type="PROSITE" id="PS50002">
    <property type="entry name" value="SH3"/>
    <property type="match status" value="1"/>
</dbReference>
<dbReference type="Gene3D" id="1.10.150.50">
    <property type="entry name" value="Transcription Factor, Ets-1"/>
    <property type="match status" value="1"/>
</dbReference>
<feature type="compositionally biased region" description="Basic residues" evidence="4">
    <location>
        <begin position="673"/>
        <end position="687"/>
    </location>
</feature>
<name>A0A8J9ZAE2_BRALA</name>
<feature type="compositionally biased region" description="Basic residues" evidence="4">
    <location>
        <begin position="711"/>
        <end position="728"/>
    </location>
</feature>
<dbReference type="InterPro" id="IPR055093">
    <property type="entry name" value="EPS8_2nd"/>
</dbReference>
<dbReference type="CDD" id="cd01210">
    <property type="entry name" value="PTB_EPS8"/>
    <property type="match status" value="1"/>
</dbReference>
<evidence type="ECO:0000256" key="2">
    <source>
        <dbReference type="ARBA" id="ARBA00022443"/>
    </source>
</evidence>
<reference evidence="6" key="1">
    <citation type="submission" date="2022-01" db="EMBL/GenBank/DDBJ databases">
        <authorList>
            <person name="Braso-Vives M."/>
        </authorList>
    </citation>
    <scope>NUCLEOTIDE SEQUENCE</scope>
</reference>
<gene>
    <name evidence="6" type="primary">EPS8L2</name>
    <name evidence="6" type="ORF">BLAG_LOCUS11331</name>
</gene>
<dbReference type="Proteomes" id="UP000838412">
    <property type="component" value="Chromosome 18"/>
</dbReference>
<dbReference type="GO" id="GO:0035023">
    <property type="term" value="P:regulation of Rho protein signal transduction"/>
    <property type="evidence" value="ECO:0007669"/>
    <property type="project" value="TreeGrafter"/>
</dbReference>
<feature type="domain" description="SH3" evidence="5">
    <location>
        <begin position="599"/>
        <end position="659"/>
    </location>
</feature>
<feature type="compositionally biased region" description="Basic and acidic residues" evidence="4">
    <location>
        <begin position="759"/>
        <end position="773"/>
    </location>
</feature>
<accession>A0A8J9ZAE2</accession>
<proteinExistence type="inferred from homology"/>
<dbReference type="Gene3D" id="2.30.29.30">
    <property type="entry name" value="Pleckstrin-homology domain (PH domain)/Phosphotyrosine-binding domain (PTB)"/>
    <property type="match status" value="1"/>
</dbReference>
<dbReference type="InterPro" id="IPR013625">
    <property type="entry name" value="PTB"/>
</dbReference>
<dbReference type="GO" id="GO:0007266">
    <property type="term" value="P:Rho protein signal transduction"/>
    <property type="evidence" value="ECO:0007669"/>
    <property type="project" value="TreeGrafter"/>
</dbReference>
<sequence length="850" mass="95639">MTNDDASVYYDEYLNRPTLDDFQSEADLDFSSAIRGRRGSVGMISDGGRSGRDIYERRKQMATYGDSQVARTAQYPVKHLMTIPVERGKEEDSVQEAMLRLDRMEARGELWIQDAVLDVGDDVRLVDMGTGELLENLDPRYIQMNRSTRGPGSLSDLLLLVYQHPDTRKEELFVFQCDEYPSDALNNEISKAMDGQDLNGYDMAPLRNSLPVIPARAPSVRDDELSPLSLTGPPAAIIPFYPQSRPTETSYASKSFGPPVSTASQPFVGPTAEPPIAAQDVSHQYRYYDNANKEIVNVVHLDSGPTTKTKDEFLTDRYVDILNHVIDEIEEFSLDLDQMVYMQRPEVAPYGRGRSKKRRKGKGQVVQYVPPPPVMTPTPNISDYADVLGKFKYAFNLATRVRAYIRNPNAAELIHMLFGMLRRVVQTCPDPDLPRQVVSPLLTLDAVRLIPTATVTEDVTFWRSLGPAWTTPREEWPYDEYVPPYLPRFRDGWAPAQVADEINLPIHPDLPSVGATHTARVVPKAAESSMQRAVSLDRLDQLDAQPEQLPISEPSTEEHVFQFEQNGYRIEDDLTSMATTNTQRYHSVSASRHGSRHGTRGPRCKARVSFDARNSHELSIVKGEKLEIRDASRQRWWRVRNRSGDEGFVPSSFIDLGDGTSRATSVASSVRARSSHSRSRSRSRKRAPSVARESVGTYSVPPSEPEAVSVRSRRRSKSRDKRSGSRSRSRSEQKRRPRSSKSRSGSRRRSRSQGTQVDEPGHVTQDVDPRDLTYDPSDLTYDSTTEDVRIWLKKNGFSRNAMDYLGVLTGTQLFSLTKAELQLVCGEEGGKVYEAMTHVKTKIQGSKNGR</sequence>
<dbReference type="GO" id="GO:0031982">
    <property type="term" value="C:vesicle"/>
    <property type="evidence" value="ECO:0007669"/>
    <property type="project" value="TreeGrafter"/>
</dbReference>
<comment type="similarity">
    <text evidence="1">Belongs to the EPS8 family.</text>
</comment>
<feature type="region of interest" description="Disordered" evidence="4">
    <location>
        <begin position="648"/>
        <end position="779"/>
    </location>
</feature>
<dbReference type="OrthoDB" id="4680325at2759"/>
<evidence type="ECO:0000256" key="4">
    <source>
        <dbReference type="SAM" id="MobiDB-lite"/>
    </source>
</evidence>
<dbReference type="Gene3D" id="2.30.30.40">
    <property type="entry name" value="SH3 Domains"/>
    <property type="match status" value="1"/>
</dbReference>
<dbReference type="PANTHER" id="PTHR12287:SF23">
    <property type="entry name" value="AROUSER, ISOFORM A-RELATED"/>
    <property type="match status" value="1"/>
</dbReference>
<dbReference type="InterPro" id="IPR036028">
    <property type="entry name" value="SH3-like_dom_sf"/>
</dbReference>
<evidence type="ECO:0000259" key="5">
    <source>
        <dbReference type="PROSITE" id="PS50002"/>
    </source>
</evidence>
<keyword evidence="7" id="KW-1185">Reference proteome</keyword>
<dbReference type="InterPro" id="IPR011993">
    <property type="entry name" value="PH-like_dom_sf"/>
</dbReference>
<dbReference type="GO" id="GO:0032587">
    <property type="term" value="C:ruffle membrane"/>
    <property type="evidence" value="ECO:0007669"/>
    <property type="project" value="TreeGrafter"/>
</dbReference>
<protein>
    <submittedName>
        <fullName evidence="6">EPS8L2 protein</fullName>
    </submittedName>
</protein>
<evidence type="ECO:0000256" key="1">
    <source>
        <dbReference type="ARBA" id="ARBA00006197"/>
    </source>
</evidence>
<dbReference type="InterPro" id="IPR013761">
    <property type="entry name" value="SAM/pointed_sf"/>
</dbReference>
<feature type="compositionally biased region" description="Low complexity" evidence="4">
    <location>
        <begin position="661"/>
        <end position="672"/>
    </location>
</feature>
<dbReference type="GO" id="GO:0003779">
    <property type="term" value="F:actin binding"/>
    <property type="evidence" value="ECO:0007669"/>
    <property type="project" value="TreeGrafter"/>
</dbReference>
<dbReference type="PANTHER" id="PTHR12287">
    <property type="entry name" value="EPIDERMAL GROWTH FACTOR RECEPTOR KINASE SUBSTRATE EPS8-RELATED PROTEIN"/>
    <property type="match status" value="1"/>
</dbReference>
<feature type="region of interest" description="Disordered" evidence="4">
    <location>
        <begin position="350"/>
        <end position="372"/>
    </location>
</feature>